<feature type="compositionally biased region" description="Polar residues" evidence="2">
    <location>
        <begin position="498"/>
        <end position="511"/>
    </location>
</feature>
<dbReference type="OrthoDB" id="298434at2759"/>
<feature type="region of interest" description="Disordered" evidence="2">
    <location>
        <begin position="385"/>
        <end position="417"/>
    </location>
</feature>
<accession>A0A8J8P4K6</accession>
<dbReference type="GO" id="GO:0016020">
    <property type="term" value="C:membrane"/>
    <property type="evidence" value="ECO:0007669"/>
    <property type="project" value="InterPro"/>
</dbReference>
<evidence type="ECO:0000256" key="3">
    <source>
        <dbReference type="SAM" id="Phobius"/>
    </source>
</evidence>
<dbReference type="Gene3D" id="1.10.287.70">
    <property type="match status" value="1"/>
</dbReference>
<dbReference type="InterPro" id="IPR013099">
    <property type="entry name" value="K_chnl_dom"/>
</dbReference>
<sequence length="606" mass="68785">MELYVTSFYFTVTTIMTVGYGDITARSLAEKLLCILLMLIGVISFSFATGAISSIITNQDTAEAKLKEKMQTLESIQAEYQIDKDLFNRIVKAVKYDHRQNSKDVHEFMEELPAKLRIDLAMAIHKKMYSNIKFFQDKDNNFIAWVGTFLRPINVQEKDYIYKEGEDITEVYFVVTGSAGYVLPRFNNKVYMNIVQGDHFGHVDLGSDKDYFKVKKTKMVKKRKRVPLHRKFTVQAQENCDLLTLTLEDLDKMNSEFPDICKQLLDDAMERIHTETKLKIDAFRECEMEAAKSKSDLRSKLSAIFLSGLHKTMREVGKDGVEEGGGPQYGHPGYGPNHRDSSMTKKKTMMERARYLQRNSKMNNQVQGLQSMSQNINNSNYQHKKVASDGHQVQHKSSIHTNDDQNDGGASMMGGHMGQAQSATNFLNDMGGSRVNFGESYAGANSQHHVRQGMTMQQQSLQKGKVSFKVESEIISEDDGDDLDGMSGHEGGHGHRGQPQNHSQMMQKSGMPFQSSPSVFGGNQDYNTDEEEEEDYGMEEIDSEISDENLLMFYEIRQAIIMLNKKTDKITTIVKQVREQQRYIGVQLQQQNTNPNATMSVIHNGD</sequence>
<feature type="transmembrane region" description="Helical" evidence="3">
    <location>
        <begin position="6"/>
        <end position="25"/>
    </location>
</feature>
<dbReference type="SUPFAM" id="SSF51206">
    <property type="entry name" value="cAMP-binding domain-like"/>
    <property type="match status" value="1"/>
</dbReference>
<evidence type="ECO:0000256" key="1">
    <source>
        <dbReference type="ARBA" id="ARBA00023303"/>
    </source>
</evidence>
<proteinExistence type="predicted"/>
<organism evidence="5 6">
    <name type="scientific">Halteria grandinella</name>
    <dbReference type="NCBI Taxonomy" id="5974"/>
    <lineage>
        <taxon>Eukaryota</taxon>
        <taxon>Sar</taxon>
        <taxon>Alveolata</taxon>
        <taxon>Ciliophora</taxon>
        <taxon>Intramacronucleata</taxon>
        <taxon>Spirotrichea</taxon>
        <taxon>Stichotrichia</taxon>
        <taxon>Sporadotrichida</taxon>
        <taxon>Halteriidae</taxon>
        <taxon>Halteria</taxon>
    </lineage>
</organism>
<dbReference type="GO" id="GO:0005249">
    <property type="term" value="F:voltage-gated potassium channel activity"/>
    <property type="evidence" value="ECO:0007669"/>
    <property type="project" value="InterPro"/>
</dbReference>
<keyword evidence="3" id="KW-1133">Transmembrane helix</keyword>
<dbReference type="PANTHER" id="PTHR47823">
    <property type="entry name" value="ION_TRANS DOMAIN-CONTAINING PROTEIN"/>
    <property type="match status" value="1"/>
</dbReference>
<dbReference type="InterPro" id="IPR003938">
    <property type="entry name" value="K_chnl_volt-dep_EAG/ELK/ERG"/>
</dbReference>
<dbReference type="PANTHER" id="PTHR47823:SF9">
    <property type="entry name" value="CHROMOSOME UNDETERMINED SCAFFOLD_10, WHOLE GENOME SHOTGUN SEQUENCE"/>
    <property type="match status" value="1"/>
</dbReference>
<keyword evidence="3" id="KW-0812">Transmembrane</keyword>
<evidence type="ECO:0000256" key="2">
    <source>
        <dbReference type="SAM" id="MobiDB-lite"/>
    </source>
</evidence>
<dbReference type="Gene3D" id="2.60.120.10">
    <property type="entry name" value="Jelly Rolls"/>
    <property type="match status" value="1"/>
</dbReference>
<dbReference type="PRINTS" id="PR01463">
    <property type="entry name" value="EAGCHANLFMLY"/>
</dbReference>
<feature type="region of interest" description="Disordered" evidence="2">
    <location>
        <begin position="477"/>
        <end position="511"/>
    </location>
</feature>
<dbReference type="PROSITE" id="PS50042">
    <property type="entry name" value="CNMP_BINDING_3"/>
    <property type="match status" value="1"/>
</dbReference>
<comment type="caution">
    <text evidence="5">The sequence shown here is derived from an EMBL/GenBank/DDBJ whole genome shotgun (WGS) entry which is preliminary data.</text>
</comment>
<keyword evidence="6" id="KW-1185">Reference proteome</keyword>
<dbReference type="Gene3D" id="1.10.287.630">
    <property type="entry name" value="Helix hairpin bin"/>
    <property type="match status" value="1"/>
</dbReference>
<feature type="domain" description="Cyclic nucleotide-binding" evidence="4">
    <location>
        <begin position="134"/>
        <end position="271"/>
    </location>
</feature>
<evidence type="ECO:0000313" key="6">
    <source>
        <dbReference type="Proteomes" id="UP000785679"/>
    </source>
</evidence>
<dbReference type="AlphaFoldDB" id="A0A8J8P4K6"/>
<dbReference type="Pfam" id="PF07885">
    <property type="entry name" value="Ion_trans_2"/>
    <property type="match status" value="1"/>
</dbReference>
<dbReference type="InterPro" id="IPR018490">
    <property type="entry name" value="cNMP-bd_dom_sf"/>
</dbReference>
<keyword evidence="3" id="KW-0472">Membrane</keyword>
<dbReference type="SUPFAM" id="SSF81324">
    <property type="entry name" value="Voltage-gated potassium channels"/>
    <property type="match status" value="1"/>
</dbReference>
<dbReference type="Proteomes" id="UP000785679">
    <property type="component" value="Unassembled WGS sequence"/>
</dbReference>
<dbReference type="InterPro" id="IPR000595">
    <property type="entry name" value="cNMP-bd_dom"/>
</dbReference>
<protein>
    <recommendedName>
        <fullName evidence="4">Cyclic nucleotide-binding domain-containing protein</fullName>
    </recommendedName>
</protein>
<keyword evidence="1" id="KW-0813">Transport</keyword>
<evidence type="ECO:0000313" key="5">
    <source>
        <dbReference type="EMBL" id="TNV87316.1"/>
    </source>
</evidence>
<name>A0A8J8P4K6_HALGN</name>
<dbReference type="EMBL" id="RRYP01000504">
    <property type="protein sequence ID" value="TNV87316.1"/>
    <property type="molecule type" value="Genomic_DNA"/>
</dbReference>
<dbReference type="InterPro" id="IPR014710">
    <property type="entry name" value="RmlC-like_jellyroll"/>
</dbReference>
<feature type="region of interest" description="Disordered" evidence="2">
    <location>
        <begin position="320"/>
        <end position="342"/>
    </location>
</feature>
<gene>
    <name evidence="5" type="ORF">FGO68_gene16420</name>
</gene>
<feature type="transmembrane region" description="Helical" evidence="3">
    <location>
        <begin position="32"/>
        <end position="56"/>
    </location>
</feature>
<reference evidence="5" key="1">
    <citation type="submission" date="2019-06" db="EMBL/GenBank/DDBJ databases">
        <authorList>
            <person name="Zheng W."/>
        </authorList>
    </citation>
    <scope>NUCLEOTIDE SEQUENCE</scope>
    <source>
        <strain evidence="5">QDHG01</strain>
    </source>
</reference>
<keyword evidence="1" id="KW-0406">Ion transport</keyword>
<keyword evidence="1" id="KW-0407">Ion channel</keyword>
<evidence type="ECO:0000259" key="4">
    <source>
        <dbReference type="PROSITE" id="PS50042"/>
    </source>
</evidence>